<name>B4D1S6_9BACT</name>
<dbReference type="Proteomes" id="UP000005824">
    <property type="component" value="Unassembled WGS sequence"/>
</dbReference>
<dbReference type="InParanoid" id="B4D1S6"/>
<proteinExistence type="predicted"/>
<accession>B4D1S6</accession>
<organism evidence="1 2">
    <name type="scientific">Chthoniobacter flavus Ellin428</name>
    <dbReference type="NCBI Taxonomy" id="497964"/>
    <lineage>
        <taxon>Bacteria</taxon>
        <taxon>Pseudomonadati</taxon>
        <taxon>Verrucomicrobiota</taxon>
        <taxon>Spartobacteria</taxon>
        <taxon>Chthoniobacterales</taxon>
        <taxon>Chthoniobacteraceae</taxon>
        <taxon>Chthoniobacter</taxon>
    </lineage>
</organism>
<dbReference type="RefSeq" id="WP_006980189.1">
    <property type="nucleotide sequence ID" value="NZ_ABVL01000007.1"/>
</dbReference>
<comment type="caution">
    <text evidence="1">The sequence shown here is derived from an EMBL/GenBank/DDBJ whole genome shotgun (WGS) entry which is preliminary data.</text>
</comment>
<dbReference type="EMBL" id="ABVL01000007">
    <property type="protein sequence ID" value="EDY19688.1"/>
    <property type="molecule type" value="Genomic_DNA"/>
</dbReference>
<dbReference type="AlphaFoldDB" id="B4D1S6"/>
<sequence length="87" mass="10001">MADFNWSEVDIASGNLQQPLKMEEVDWVILKHSFPTPLQETQDFRLIDGELSYPQLTTESLYIVQSDSLKDFLSSDQLAYFGQAVDR</sequence>
<evidence type="ECO:0000313" key="2">
    <source>
        <dbReference type="Proteomes" id="UP000005824"/>
    </source>
</evidence>
<keyword evidence="2" id="KW-1185">Reference proteome</keyword>
<gene>
    <name evidence="1" type="ORF">CfE428DRAFT_2864</name>
</gene>
<protein>
    <submittedName>
        <fullName evidence="1">Uncharacterized protein</fullName>
    </submittedName>
</protein>
<evidence type="ECO:0000313" key="1">
    <source>
        <dbReference type="EMBL" id="EDY19688.1"/>
    </source>
</evidence>
<reference evidence="1 2" key="1">
    <citation type="journal article" date="2011" name="J. Bacteriol.">
        <title>Genome sequence of Chthoniobacter flavus Ellin428, an aerobic heterotrophic soil bacterium.</title>
        <authorList>
            <person name="Kant R."/>
            <person name="van Passel M.W."/>
            <person name="Palva A."/>
            <person name="Lucas S."/>
            <person name="Lapidus A."/>
            <person name="Glavina Del Rio T."/>
            <person name="Dalin E."/>
            <person name="Tice H."/>
            <person name="Bruce D."/>
            <person name="Goodwin L."/>
            <person name="Pitluck S."/>
            <person name="Larimer F.W."/>
            <person name="Land M.L."/>
            <person name="Hauser L."/>
            <person name="Sangwan P."/>
            <person name="de Vos W.M."/>
            <person name="Janssen P.H."/>
            <person name="Smidt H."/>
        </authorList>
    </citation>
    <scope>NUCLEOTIDE SEQUENCE [LARGE SCALE GENOMIC DNA]</scope>
    <source>
        <strain evidence="1 2">Ellin428</strain>
    </source>
</reference>